<dbReference type="EMBL" id="CADEAL010000444">
    <property type="protein sequence ID" value="CAB1420246.1"/>
    <property type="molecule type" value="Genomic_DNA"/>
</dbReference>
<dbReference type="AlphaFoldDB" id="A0A9N7TW41"/>
<comment type="caution">
    <text evidence="1">The sequence shown here is derived from an EMBL/GenBank/DDBJ whole genome shotgun (WGS) entry which is preliminary data.</text>
</comment>
<reference evidence="1" key="1">
    <citation type="submission" date="2020-03" db="EMBL/GenBank/DDBJ databases">
        <authorList>
            <person name="Weist P."/>
        </authorList>
    </citation>
    <scope>NUCLEOTIDE SEQUENCE</scope>
</reference>
<evidence type="ECO:0000313" key="2">
    <source>
        <dbReference type="Proteomes" id="UP001153269"/>
    </source>
</evidence>
<dbReference type="Proteomes" id="UP001153269">
    <property type="component" value="Unassembled WGS sequence"/>
</dbReference>
<protein>
    <submittedName>
        <fullName evidence="1">Uncharacterized protein</fullName>
    </submittedName>
</protein>
<accession>A0A9N7TW41</accession>
<keyword evidence="2" id="KW-1185">Reference proteome</keyword>
<proteinExistence type="predicted"/>
<evidence type="ECO:0000313" key="1">
    <source>
        <dbReference type="EMBL" id="CAB1420246.1"/>
    </source>
</evidence>
<sequence>MLTPHRGGNHLTEIRALAVLINRSRLLKDLRPPQSFTPLVAGHFEARLTQFELHTNSWVTSESAARRVRRTEVELLLDFRNEVPRRIFKTTNLLLLSTTNNHTLLHVPVSPRSHDSPEIRPLTSSNLSSRVSMETYVMRTNVASRQDIFISPGHDQCQPGLWNGS</sequence>
<organism evidence="1 2">
    <name type="scientific">Pleuronectes platessa</name>
    <name type="common">European plaice</name>
    <dbReference type="NCBI Taxonomy" id="8262"/>
    <lineage>
        <taxon>Eukaryota</taxon>
        <taxon>Metazoa</taxon>
        <taxon>Chordata</taxon>
        <taxon>Craniata</taxon>
        <taxon>Vertebrata</taxon>
        <taxon>Euteleostomi</taxon>
        <taxon>Actinopterygii</taxon>
        <taxon>Neopterygii</taxon>
        <taxon>Teleostei</taxon>
        <taxon>Neoteleostei</taxon>
        <taxon>Acanthomorphata</taxon>
        <taxon>Carangaria</taxon>
        <taxon>Pleuronectiformes</taxon>
        <taxon>Pleuronectoidei</taxon>
        <taxon>Pleuronectidae</taxon>
        <taxon>Pleuronectes</taxon>
    </lineage>
</organism>
<gene>
    <name evidence="1" type="ORF">PLEPLA_LOCUS8121</name>
</gene>
<name>A0A9N7TW41_PLEPL</name>